<comment type="caution">
    <text evidence="2">The sequence shown here is derived from an EMBL/GenBank/DDBJ whole genome shotgun (WGS) entry which is preliminary data.</text>
</comment>
<evidence type="ECO:0000313" key="2">
    <source>
        <dbReference type="EMBL" id="KKN59367.1"/>
    </source>
</evidence>
<dbReference type="AlphaFoldDB" id="A0A0F9SAT6"/>
<organism evidence="2">
    <name type="scientific">marine sediment metagenome</name>
    <dbReference type="NCBI Taxonomy" id="412755"/>
    <lineage>
        <taxon>unclassified sequences</taxon>
        <taxon>metagenomes</taxon>
        <taxon>ecological metagenomes</taxon>
    </lineage>
</organism>
<protein>
    <submittedName>
        <fullName evidence="2">Uncharacterized protein</fullName>
    </submittedName>
</protein>
<sequence length="53" mass="5972">MNQTPTEENKQVEMNQAPTQEINKPPQNQKAYEEGQIVLKSQKLQLCQSGLAS</sequence>
<reference evidence="2" key="1">
    <citation type="journal article" date="2015" name="Nature">
        <title>Complex archaea that bridge the gap between prokaryotes and eukaryotes.</title>
        <authorList>
            <person name="Spang A."/>
            <person name="Saw J.H."/>
            <person name="Jorgensen S.L."/>
            <person name="Zaremba-Niedzwiedzka K."/>
            <person name="Martijn J."/>
            <person name="Lind A.E."/>
            <person name="van Eijk R."/>
            <person name="Schleper C."/>
            <person name="Guy L."/>
            <person name="Ettema T.J."/>
        </authorList>
    </citation>
    <scope>NUCLEOTIDE SEQUENCE</scope>
</reference>
<dbReference type="EMBL" id="LAZR01000728">
    <property type="protein sequence ID" value="KKN59367.1"/>
    <property type="molecule type" value="Genomic_DNA"/>
</dbReference>
<proteinExistence type="predicted"/>
<feature type="region of interest" description="Disordered" evidence="1">
    <location>
        <begin position="1"/>
        <end position="34"/>
    </location>
</feature>
<feature type="compositionally biased region" description="Polar residues" evidence="1">
    <location>
        <begin position="1"/>
        <end position="30"/>
    </location>
</feature>
<accession>A0A0F9SAT6</accession>
<name>A0A0F9SAT6_9ZZZZ</name>
<gene>
    <name evidence="2" type="ORF">LCGC14_0542610</name>
</gene>
<evidence type="ECO:0000256" key="1">
    <source>
        <dbReference type="SAM" id="MobiDB-lite"/>
    </source>
</evidence>